<proteinExistence type="predicted"/>
<reference evidence="3" key="2">
    <citation type="submission" date="2022-10" db="EMBL/GenBank/DDBJ databases">
        <authorList>
            <consortium name="ENA_rothamsted_submissions"/>
            <consortium name="culmorum"/>
            <person name="King R."/>
        </authorList>
    </citation>
    <scope>NUCLEOTIDE SEQUENCE</scope>
</reference>
<dbReference type="EMBL" id="OU893351">
    <property type="protein sequence ID" value="CAG9789621.1"/>
    <property type="molecule type" value="Genomic_DNA"/>
</dbReference>
<protein>
    <submittedName>
        <fullName evidence="3">Uncharacterized protein</fullName>
    </submittedName>
</protein>
<dbReference type="OrthoDB" id="10022108at2759"/>
<keyword evidence="1" id="KW-0175">Coiled coil</keyword>
<reference evidence="3" key="1">
    <citation type="submission" date="2021-12" db="EMBL/GenBank/DDBJ databases">
        <authorList>
            <person name="King R."/>
        </authorList>
    </citation>
    <scope>NUCLEOTIDE SEQUENCE</scope>
</reference>
<dbReference type="AlphaFoldDB" id="A0A9N9WFE4"/>
<evidence type="ECO:0000256" key="1">
    <source>
        <dbReference type="SAM" id="Coils"/>
    </source>
</evidence>
<feature type="coiled-coil region" evidence="1">
    <location>
        <begin position="27"/>
        <end position="61"/>
    </location>
</feature>
<gene>
    <name evidence="3" type="ORF">DIATSA_LOCUS7340</name>
</gene>
<name>A0A9N9WFE4_9NEOP</name>
<evidence type="ECO:0000313" key="4">
    <source>
        <dbReference type="Proteomes" id="UP001153714"/>
    </source>
</evidence>
<dbReference type="Proteomes" id="UP001153714">
    <property type="component" value="Chromosome 20"/>
</dbReference>
<keyword evidence="4" id="KW-1185">Reference proteome</keyword>
<organism evidence="3 4">
    <name type="scientific">Diatraea saccharalis</name>
    <name type="common">sugarcane borer</name>
    <dbReference type="NCBI Taxonomy" id="40085"/>
    <lineage>
        <taxon>Eukaryota</taxon>
        <taxon>Metazoa</taxon>
        <taxon>Ecdysozoa</taxon>
        <taxon>Arthropoda</taxon>
        <taxon>Hexapoda</taxon>
        <taxon>Insecta</taxon>
        <taxon>Pterygota</taxon>
        <taxon>Neoptera</taxon>
        <taxon>Endopterygota</taxon>
        <taxon>Lepidoptera</taxon>
        <taxon>Glossata</taxon>
        <taxon>Ditrysia</taxon>
        <taxon>Pyraloidea</taxon>
        <taxon>Crambidae</taxon>
        <taxon>Crambinae</taxon>
        <taxon>Diatraea</taxon>
    </lineage>
</organism>
<feature type="region of interest" description="Disordered" evidence="2">
    <location>
        <begin position="1"/>
        <end position="22"/>
    </location>
</feature>
<sequence>MAELTSAQKNIDIVKSHKTPEGSTEVLNKIHEETKKLSNQLDELRRGISEARAENHQQARAENTLTTETLQNIVQSKTEETKNHITNKFEQECKTIRDNIKHSITTIAPPTTPPGQGEALLAEKLQPLVEKMESMSSELRTIRTQKDRTPSPVKTLQQELEQTAINTTQQVGPLTYAAETRGPHSQNNHPQPQRPYQPPRPTPNFTLIVSSSNPNNTGETILEEIREVLDTKNTGARVDRAKKAKNQKIIIKCRTKEDLNLVQQRVQTNKTQIPKTNDPLVDLRRSAWVATALPSEPGAITACCVPSACGSSSALGQSPGKLAPS</sequence>
<evidence type="ECO:0000256" key="2">
    <source>
        <dbReference type="SAM" id="MobiDB-lite"/>
    </source>
</evidence>
<evidence type="ECO:0000313" key="3">
    <source>
        <dbReference type="EMBL" id="CAG9789621.1"/>
    </source>
</evidence>
<feature type="region of interest" description="Disordered" evidence="2">
    <location>
        <begin position="179"/>
        <end position="203"/>
    </location>
</feature>
<feature type="compositionally biased region" description="Pro residues" evidence="2">
    <location>
        <begin position="192"/>
        <end position="202"/>
    </location>
</feature>
<accession>A0A9N9WFE4</accession>